<name>A0AAV0R1E3_9ROSI</name>
<keyword evidence="2" id="KW-1185">Reference proteome</keyword>
<reference evidence="1" key="1">
    <citation type="submission" date="2022-08" db="EMBL/GenBank/DDBJ databases">
        <authorList>
            <person name="Gutierrez-Valencia J."/>
        </authorList>
    </citation>
    <scope>NUCLEOTIDE SEQUENCE</scope>
</reference>
<accession>A0AAV0R1E3</accession>
<sequence>MWSRNENEASLTPAATVVVIGPCRCSLQICCTSSIDLSPTQIPNVDFPICVAVKLSLLPSLPTIEASSLTNTDRATEKAAAFSVLSFFVASAQEGEDEEEVKRFSRNRVFFMGIPNC</sequence>
<gene>
    <name evidence="1" type="ORF">LITE_LOCUS46015</name>
</gene>
<proteinExistence type="predicted"/>
<dbReference type="AlphaFoldDB" id="A0AAV0R1E3"/>
<protein>
    <submittedName>
        <fullName evidence="1">Uncharacterized protein</fullName>
    </submittedName>
</protein>
<evidence type="ECO:0000313" key="2">
    <source>
        <dbReference type="Proteomes" id="UP001154282"/>
    </source>
</evidence>
<evidence type="ECO:0000313" key="1">
    <source>
        <dbReference type="EMBL" id="CAI0551522.1"/>
    </source>
</evidence>
<dbReference type="Proteomes" id="UP001154282">
    <property type="component" value="Unassembled WGS sequence"/>
</dbReference>
<organism evidence="1 2">
    <name type="scientific">Linum tenue</name>
    <dbReference type="NCBI Taxonomy" id="586396"/>
    <lineage>
        <taxon>Eukaryota</taxon>
        <taxon>Viridiplantae</taxon>
        <taxon>Streptophyta</taxon>
        <taxon>Embryophyta</taxon>
        <taxon>Tracheophyta</taxon>
        <taxon>Spermatophyta</taxon>
        <taxon>Magnoliopsida</taxon>
        <taxon>eudicotyledons</taxon>
        <taxon>Gunneridae</taxon>
        <taxon>Pentapetalae</taxon>
        <taxon>rosids</taxon>
        <taxon>fabids</taxon>
        <taxon>Malpighiales</taxon>
        <taxon>Linaceae</taxon>
        <taxon>Linum</taxon>
    </lineage>
</organism>
<dbReference type="EMBL" id="CAMGYJ010000010">
    <property type="protein sequence ID" value="CAI0551522.1"/>
    <property type="molecule type" value="Genomic_DNA"/>
</dbReference>
<comment type="caution">
    <text evidence="1">The sequence shown here is derived from an EMBL/GenBank/DDBJ whole genome shotgun (WGS) entry which is preliminary data.</text>
</comment>